<dbReference type="Proteomes" id="UP000509303">
    <property type="component" value="Chromosome"/>
</dbReference>
<dbReference type="RefSeq" id="WP_176162207.1">
    <property type="nucleotide sequence ID" value="NZ_CP054929.1"/>
</dbReference>
<reference evidence="2 3" key="1">
    <citation type="submission" date="2020-06" db="EMBL/GenBank/DDBJ databases">
        <title>Genome mining for natural products.</title>
        <authorList>
            <person name="Zhang B."/>
            <person name="Shi J."/>
            <person name="Ge H."/>
        </authorList>
    </citation>
    <scope>NUCLEOTIDE SEQUENCE [LARGE SCALE GENOMIC DNA]</scope>
    <source>
        <strain evidence="2 3">NA00687</strain>
    </source>
</reference>
<keyword evidence="3" id="KW-1185">Reference proteome</keyword>
<organism evidence="2 3">
    <name type="scientific">Streptomyces buecherae</name>
    <dbReference type="NCBI Taxonomy" id="2763006"/>
    <lineage>
        <taxon>Bacteria</taxon>
        <taxon>Bacillati</taxon>
        <taxon>Actinomycetota</taxon>
        <taxon>Actinomycetes</taxon>
        <taxon>Kitasatosporales</taxon>
        <taxon>Streptomycetaceae</taxon>
        <taxon>Streptomyces</taxon>
    </lineage>
</organism>
<name>A0A7H8N7K9_9ACTN</name>
<evidence type="ECO:0000313" key="2">
    <source>
        <dbReference type="EMBL" id="QKW50471.1"/>
    </source>
</evidence>
<protein>
    <submittedName>
        <fullName evidence="2">Uncharacterized protein</fullName>
    </submittedName>
</protein>
<gene>
    <name evidence="2" type="ORF">HUT08_14065</name>
</gene>
<accession>A0A7H8N7K9</accession>
<evidence type="ECO:0000256" key="1">
    <source>
        <dbReference type="SAM" id="MobiDB-lite"/>
    </source>
</evidence>
<dbReference type="AlphaFoldDB" id="A0A7H8N7K9"/>
<feature type="region of interest" description="Disordered" evidence="1">
    <location>
        <begin position="56"/>
        <end position="77"/>
    </location>
</feature>
<proteinExistence type="predicted"/>
<dbReference type="EMBL" id="CP054929">
    <property type="protein sequence ID" value="QKW50471.1"/>
    <property type="molecule type" value="Genomic_DNA"/>
</dbReference>
<evidence type="ECO:0000313" key="3">
    <source>
        <dbReference type="Proteomes" id="UP000509303"/>
    </source>
</evidence>
<sequence length="98" mass="11012">MSTTRVDFPTSLSIVLRRCSLSASARFRWSNTFRLALTHQPLAARLRASAVAADRPAWQSPYGPPQRRSHRGRWVPEPGVGRSLPVVVRRGQLCEQCD</sequence>